<evidence type="ECO:0000259" key="5">
    <source>
        <dbReference type="Pfam" id="PF00347"/>
    </source>
</evidence>
<evidence type="ECO:0000256" key="1">
    <source>
        <dbReference type="ARBA" id="ARBA00009356"/>
    </source>
</evidence>
<evidence type="ECO:0000256" key="4">
    <source>
        <dbReference type="RuleBase" id="RU003869"/>
    </source>
</evidence>
<gene>
    <name evidence="6" type="primary">rpl6</name>
</gene>
<dbReference type="EMBL" id="MK086007">
    <property type="protein sequence ID" value="QBX98782.1"/>
    <property type="molecule type" value="Genomic_DNA"/>
</dbReference>
<dbReference type="SUPFAM" id="SSF56053">
    <property type="entry name" value="Ribosomal protein L6"/>
    <property type="match status" value="2"/>
</dbReference>
<dbReference type="PIRSF" id="PIRSF002162">
    <property type="entry name" value="Ribosomal_L6"/>
    <property type="match status" value="1"/>
</dbReference>
<dbReference type="GO" id="GO:0005762">
    <property type="term" value="C:mitochondrial large ribosomal subunit"/>
    <property type="evidence" value="ECO:0007669"/>
    <property type="project" value="TreeGrafter"/>
</dbReference>
<keyword evidence="2 4" id="KW-0689">Ribosomal protein</keyword>
<dbReference type="GeneID" id="40513513"/>
<feature type="domain" description="Large ribosomal subunit protein uL6 alpha-beta" evidence="5">
    <location>
        <begin position="99"/>
        <end position="174"/>
    </location>
</feature>
<keyword evidence="6" id="KW-0496">Mitochondrion</keyword>
<dbReference type="GO" id="GO:0003735">
    <property type="term" value="F:structural constituent of ribosome"/>
    <property type="evidence" value="ECO:0007669"/>
    <property type="project" value="InterPro"/>
</dbReference>
<dbReference type="Pfam" id="PF00347">
    <property type="entry name" value="Ribosomal_L6"/>
    <property type="match status" value="1"/>
</dbReference>
<organism evidence="6">
    <name type="scientific">Chloroparvula japonica</name>
    <dbReference type="NCBI Taxonomy" id="1411623"/>
    <lineage>
        <taxon>Eukaryota</taxon>
        <taxon>Viridiplantae</taxon>
        <taxon>Chlorophyta</taxon>
        <taxon>Chloropicophyceae</taxon>
        <taxon>Chloropicales</taxon>
        <taxon>Chloropicaceae</taxon>
        <taxon>Chloroparvula</taxon>
    </lineage>
</organism>
<dbReference type="RefSeq" id="YP_009647115.1">
    <property type="nucleotide sequence ID" value="NC_042601.1"/>
</dbReference>
<dbReference type="GO" id="GO:0019843">
    <property type="term" value="F:rRNA binding"/>
    <property type="evidence" value="ECO:0007669"/>
    <property type="project" value="InterPro"/>
</dbReference>
<protein>
    <submittedName>
        <fullName evidence="6">Ribosomal protein L6</fullName>
    </submittedName>
</protein>
<sequence>MKTKNNKNIFSLVVPNEVQLTLTNTGLALEGAVGSLSVDLKALDPLGLCAYAYKQNVFSITPLYKSTRAITSAKTMASLLKLKIEGVRVGYMCKMAVKGVGFRVNLETSKNVQTLNFKLGYSHDVLYELPEDVKAFCLDPNTFCLYGLDTAKVHNVAAKLIQLRKPDSYKGKGIYLVANPPQVKEVSKR</sequence>
<dbReference type="InterPro" id="IPR036789">
    <property type="entry name" value="Ribosomal_uL6-like_a/b-dom_sf"/>
</dbReference>
<geneLocation type="mitochondrion" evidence="6"/>
<proteinExistence type="inferred from homology"/>
<keyword evidence="3 4" id="KW-0687">Ribonucleoprotein</keyword>
<evidence type="ECO:0000256" key="2">
    <source>
        <dbReference type="ARBA" id="ARBA00022980"/>
    </source>
</evidence>
<accession>A0A4D6C506</accession>
<dbReference type="AlphaFoldDB" id="A0A4D6C506"/>
<dbReference type="InterPro" id="IPR002358">
    <property type="entry name" value="Ribosomal_uL6_CS"/>
</dbReference>
<dbReference type="PROSITE" id="PS00525">
    <property type="entry name" value="RIBOSOMAL_L6_1"/>
    <property type="match status" value="1"/>
</dbReference>
<evidence type="ECO:0000313" key="6">
    <source>
        <dbReference type="EMBL" id="QBX98782.1"/>
    </source>
</evidence>
<dbReference type="InterPro" id="IPR000702">
    <property type="entry name" value="Ribosomal_uL6-like"/>
</dbReference>
<dbReference type="Gene3D" id="3.90.930.12">
    <property type="entry name" value="Ribosomal protein L6, alpha-beta domain"/>
    <property type="match status" value="1"/>
</dbReference>
<dbReference type="InterPro" id="IPR019906">
    <property type="entry name" value="Ribosomal_uL6_bac-type"/>
</dbReference>
<comment type="similarity">
    <text evidence="1 4">Belongs to the universal ribosomal protein uL6 family.</text>
</comment>
<name>A0A4D6C506_9CHLO</name>
<dbReference type="PANTHER" id="PTHR11655">
    <property type="entry name" value="60S/50S RIBOSOMAL PROTEIN L6/L9"/>
    <property type="match status" value="1"/>
</dbReference>
<dbReference type="PANTHER" id="PTHR11655:SF14">
    <property type="entry name" value="LARGE RIBOSOMAL SUBUNIT PROTEIN UL6M"/>
    <property type="match status" value="1"/>
</dbReference>
<dbReference type="GO" id="GO:0006412">
    <property type="term" value="P:translation"/>
    <property type="evidence" value="ECO:0007669"/>
    <property type="project" value="InterPro"/>
</dbReference>
<reference evidence="6" key="1">
    <citation type="journal article" date="2019" name="Genome Biol. Evol.">
        <title>Tracing the Evolution of the Plastome and Mitogenome in the Chloropicophyceae Uncovered Convergent tRNA Gene Losses and a Variant Plastid Genetic Code.</title>
        <authorList>
            <person name="Turmel M."/>
            <person name="Dos Santos A.L."/>
            <person name="Otis C."/>
            <person name="Sergerie R."/>
            <person name="Lemieux C."/>
        </authorList>
    </citation>
    <scope>NUCLEOTIDE SEQUENCE</scope>
</reference>
<evidence type="ECO:0000256" key="3">
    <source>
        <dbReference type="ARBA" id="ARBA00023274"/>
    </source>
</evidence>
<dbReference type="PRINTS" id="PR00059">
    <property type="entry name" value="RIBOSOMALL6"/>
</dbReference>
<dbReference type="InterPro" id="IPR020040">
    <property type="entry name" value="Ribosomal_uL6_a/b-dom"/>
</dbReference>